<proteinExistence type="predicted"/>
<evidence type="ECO:0000256" key="1">
    <source>
        <dbReference type="SAM" id="Phobius"/>
    </source>
</evidence>
<sequence>MPFEEVERISDMKRLVQGIFLIELCSLLFSIQVSATSWVYLEPDKVMERASVIVQGTYDFKRQQAGSRQSFSWERYEFQVKRVYKGDVPPTITAGIHWDDVTQIRSGQEEGDEILLFLEKNDKEDDLVPVGGPNGIVPIRNGEILVFDESKKKVYTHFITNRVFKEPNASLPVQLGGTDYIRYGLLAAAILFVVSFFAWKNRRQ</sequence>
<keyword evidence="1" id="KW-0472">Membrane</keyword>
<protein>
    <submittedName>
        <fullName evidence="2">Uncharacterized protein</fullName>
    </submittedName>
</protein>
<feature type="transmembrane region" description="Helical" evidence="1">
    <location>
        <begin position="20"/>
        <end position="41"/>
    </location>
</feature>
<evidence type="ECO:0000313" key="3">
    <source>
        <dbReference type="Proteomes" id="UP000304148"/>
    </source>
</evidence>
<dbReference type="RefSeq" id="WP_138185429.1">
    <property type="nucleotide sequence ID" value="NZ_LS992241.1"/>
</dbReference>
<reference evidence="3" key="1">
    <citation type="submission" date="2018-08" db="EMBL/GenBank/DDBJ databases">
        <authorList>
            <person name="Chevrot R."/>
        </authorList>
    </citation>
    <scope>NUCLEOTIDE SEQUENCE [LARGE SCALE GENOMIC DNA]</scope>
</reference>
<dbReference type="Proteomes" id="UP000304148">
    <property type="component" value="Chromosome"/>
</dbReference>
<gene>
    <name evidence="2" type="ORF">PBLR_11727</name>
</gene>
<dbReference type="EMBL" id="LS992241">
    <property type="protein sequence ID" value="SYX83305.1"/>
    <property type="molecule type" value="Genomic_DNA"/>
</dbReference>
<keyword evidence="1" id="KW-1133">Transmembrane helix</keyword>
<name>A0A383R869_PAEAL</name>
<accession>A0A383R869</accession>
<organism evidence="2 3">
    <name type="scientific">Paenibacillus alvei</name>
    <name type="common">Bacillus alvei</name>
    <dbReference type="NCBI Taxonomy" id="44250"/>
    <lineage>
        <taxon>Bacteria</taxon>
        <taxon>Bacillati</taxon>
        <taxon>Bacillota</taxon>
        <taxon>Bacilli</taxon>
        <taxon>Bacillales</taxon>
        <taxon>Paenibacillaceae</taxon>
        <taxon>Paenibacillus</taxon>
    </lineage>
</organism>
<dbReference type="AlphaFoldDB" id="A0A383R869"/>
<feature type="transmembrane region" description="Helical" evidence="1">
    <location>
        <begin position="180"/>
        <end position="199"/>
    </location>
</feature>
<evidence type="ECO:0000313" key="2">
    <source>
        <dbReference type="EMBL" id="SYX83305.1"/>
    </source>
</evidence>
<keyword evidence="1" id="KW-0812">Transmembrane</keyword>